<evidence type="ECO:0000313" key="2">
    <source>
        <dbReference type="EMBL" id="KAK3941466.1"/>
    </source>
</evidence>
<proteinExistence type="predicted"/>
<feature type="transmembrane region" description="Helical" evidence="1">
    <location>
        <begin position="21"/>
        <end position="42"/>
    </location>
</feature>
<organism evidence="2 3">
    <name type="scientific">Diplogelasinospora grovesii</name>
    <dbReference type="NCBI Taxonomy" id="303347"/>
    <lineage>
        <taxon>Eukaryota</taxon>
        <taxon>Fungi</taxon>
        <taxon>Dikarya</taxon>
        <taxon>Ascomycota</taxon>
        <taxon>Pezizomycotina</taxon>
        <taxon>Sordariomycetes</taxon>
        <taxon>Sordariomycetidae</taxon>
        <taxon>Sordariales</taxon>
        <taxon>Diplogelasinosporaceae</taxon>
        <taxon>Diplogelasinospora</taxon>
    </lineage>
</organism>
<feature type="transmembrane region" description="Helical" evidence="1">
    <location>
        <begin position="48"/>
        <end position="72"/>
    </location>
</feature>
<keyword evidence="3" id="KW-1185">Reference proteome</keyword>
<comment type="caution">
    <text evidence="2">The sequence shown here is derived from an EMBL/GenBank/DDBJ whole genome shotgun (WGS) entry which is preliminary data.</text>
</comment>
<gene>
    <name evidence="2" type="ORF">QBC46DRAFT_102539</name>
</gene>
<dbReference type="AlphaFoldDB" id="A0AAN6S6A6"/>
<protein>
    <submittedName>
        <fullName evidence="2">Uncharacterized protein</fullName>
    </submittedName>
</protein>
<keyword evidence="1" id="KW-0812">Transmembrane</keyword>
<sequence length="73" mass="8579">MVGYCVCLFWILWEERTETQGAGILAVEIPVCQTSLLVYISYPYNRVIYIYLMFLMGFIAFYLCALFTFVVLR</sequence>
<accession>A0AAN6S6A6</accession>
<evidence type="ECO:0000256" key="1">
    <source>
        <dbReference type="SAM" id="Phobius"/>
    </source>
</evidence>
<evidence type="ECO:0000313" key="3">
    <source>
        <dbReference type="Proteomes" id="UP001303473"/>
    </source>
</evidence>
<reference evidence="3" key="1">
    <citation type="journal article" date="2023" name="Mol. Phylogenet. Evol.">
        <title>Genome-scale phylogeny and comparative genomics of the fungal order Sordariales.</title>
        <authorList>
            <person name="Hensen N."/>
            <person name="Bonometti L."/>
            <person name="Westerberg I."/>
            <person name="Brannstrom I.O."/>
            <person name="Guillou S."/>
            <person name="Cros-Aarteil S."/>
            <person name="Calhoun S."/>
            <person name="Haridas S."/>
            <person name="Kuo A."/>
            <person name="Mondo S."/>
            <person name="Pangilinan J."/>
            <person name="Riley R."/>
            <person name="LaButti K."/>
            <person name="Andreopoulos B."/>
            <person name="Lipzen A."/>
            <person name="Chen C."/>
            <person name="Yan M."/>
            <person name="Daum C."/>
            <person name="Ng V."/>
            <person name="Clum A."/>
            <person name="Steindorff A."/>
            <person name="Ohm R.A."/>
            <person name="Martin F."/>
            <person name="Silar P."/>
            <person name="Natvig D.O."/>
            <person name="Lalanne C."/>
            <person name="Gautier V."/>
            <person name="Ament-Velasquez S.L."/>
            <person name="Kruys A."/>
            <person name="Hutchinson M.I."/>
            <person name="Powell A.J."/>
            <person name="Barry K."/>
            <person name="Miller A.N."/>
            <person name="Grigoriev I.V."/>
            <person name="Debuchy R."/>
            <person name="Gladieux P."/>
            <person name="Hiltunen Thoren M."/>
            <person name="Johannesson H."/>
        </authorList>
    </citation>
    <scope>NUCLEOTIDE SEQUENCE [LARGE SCALE GENOMIC DNA]</scope>
    <source>
        <strain evidence="3">CBS 340.73</strain>
    </source>
</reference>
<name>A0AAN6S6A6_9PEZI</name>
<keyword evidence="1" id="KW-0472">Membrane</keyword>
<dbReference type="EMBL" id="MU853783">
    <property type="protein sequence ID" value="KAK3941466.1"/>
    <property type="molecule type" value="Genomic_DNA"/>
</dbReference>
<dbReference type="Proteomes" id="UP001303473">
    <property type="component" value="Unassembled WGS sequence"/>
</dbReference>
<keyword evidence="1" id="KW-1133">Transmembrane helix</keyword>